<evidence type="ECO:0000313" key="3">
    <source>
        <dbReference type="Proteomes" id="UP000594778"/>
    </source>
</evidence>
<gene>
    <name evidence="2" type="ORF">I6G66_06225</name>
</gene>
<evidence type="ECO:0000313" key="2">
    <source>
        <dbReference type="EMBL" id="QPS09616.1"/>
    </source>
</evidence>
<dbReference type="RefSeq" id="WP_148078884.1">
    <property type="nucleotide sequence ID" value="NZ_CP065668.1"/>
</dbReference>
<sequence>MSNESRVQAAIEVAKAAPAVAGAAASTLTLNEWVAIATGVYIAIQGLYLLRKWWREERQKGGWLADPGETDMGAL</sequence>
<organism evidence="2 3">
    <name type="scientific">Delftia acidovorans</name>
    <name type="common">Pseudomonas acidovorans</name>
    <name type="synonym">Comamonas acidovorans</name>
    <dbReference type="NCBI Taxonomy" id="80866"/>
    <lineage>
        <taxon>Bacteria</taxon>
        <taxon>Pseudomonadati</taxon>
        <taxon>Pseudomonadota</taxon>
        <taxon>Betaproteobacteria</taxon>
        <taxon>Burkholderiales</taxon>
        <taxon>Comamonadaceae</taxon>
        <taxon>Delftia</taxon>
    </lineage>
</organism>
<reference evidence="2 3" key="1">
    <citation type="submission" date="2020-12" db="EMBL/GenBank/DDBJ databases">
        <title>FDA dAtabase for Regulatory Grade micrObial Sequences (FDA-ARGOS): Supporting development and validation of Infectious Disease Dx tests.</title>
        <authorList>
            <person name="Sproer C."/>
            <person name="Gronow S."/>
            <person name="Severitt S."/>
            <person name="Schroder I."/>
            <person name="Tallon L."/>
            <person name="Sadzewicz L."/>
            <person name="Zhao X."/>
            <person name="Boylan J."/>
            <person name="Ott S."/>
            <person name="Bowen H."/>
            <person name="Vavikolanu K."/>
            <person name="Mehta A."/>
            <person name="Aluvathingal J."/>
            <person name="Nadendla S."/>
            <person name="Lowell S."/>
            <person name="Myers T."/>
            <person name="Yan Y."/>
            <person name="Sichtig H."/>
        </authorList>
    </citation>
    <scope>NUCLEOTIDE SEQUENCE [LARGE SCALE GENOMIC DNA]</scope>
    <source>
        <strain evidence="2 3">FDAARGOS_909</strain>
    </source>
</reference>
<name>A0A7T2S608_DELAC</name>
<keyword evidence="1" id="KW-0472">Membrane</keyword>
<feature type="transmembrane region" description="Helical" evidence="1">
    <location>
        <begin position="33"/>
        <end position="50"/>
    </location>
</feature>
<dbReference type="AlphaFoldDB" id="A0A7T2S608"/>
<keyword evidence="1" id="KW-1133">Transmembrane helix</keyword>
<accession>A0A7T2S608</accession>
<dbReference type="EMBL" id="CP065668">
    <property type="protein sequence ID" value="QPS09616.1"/>
    <property type="molecule type" value="Genomic_DNA"/>
</dbReference>
<evidence type="ECO:0008006" key="4">
    <source>
        <dbReference type="Google" id="ProtNLM"/>
    </source>
</evidence>
<evidence type="ECO:0000256" key="1">
    <source>
        <dbReference type="SAM" id="Phobius"/>
    </source>
</evidence>
<proteinExistence type="predicted"/>
<dbReference type="Proteomes" id="UP000594778">
    <property type="component" value="Chromosome"/>
</dbReference>
<keyword evidence="1" id="KW-0812">Transmembrane</keyword>
<protein>
    <recommendedName>
        <fullName evidence="4">Holin</fullName>
    </recommendedName>
</protein>